<dbReference type="Gene3D" id="2.60.40.10">
    <property type="entry name" value="Immunoglobulins"/>
    <property type="match status" value="1"/>
</dbReference>
<accession>A0A250WTS7</accession>
<dbReference type="InterPro" id="IPR036116">
    <property type="entry name" value="FN3_sf"/>
</dbReference>
<dbReference type="AlphaFoldDB" id="A0A250WTS7"/>
<dbReference type="PANTHER" id="PTHR46647">
    <property type="entry name" value="RAB9 EFFECTOR PROTEIN WITH KELCH MOTIFS"/>
    <property type="match status" value="1"/>
</dbReference>
<name>A0A250WTS7_9CHLO</name>
<evidence type="ECO:0000313" key="5">
    <source>
        <dbReference type="EMBL" id="GAX74227.1"/>
    </source>
</evidence>
<dbReference type="SMART" id="SM00060">
    <property type="entry name" value="FN3"/>
    <property type="match status" value="1"/>
</dbReference>
<comment type="caution">
    <text evidence="5">The sequence shown here is derived from an EMBL/GenBank/DDBJ whole genome shotgun (WGS) entry which is preliminary data.</text>
</comment>
<dbReference type="InterPro" id="IPR003961">
    <property type="entry name" value="FN3_dom"/>
</dbReference>
<evidence type="ECO:0000256" key="2">
    <source>
        <dbReference type="ARBA" id="ARBA00022737"/>
    </source>
</evidence>
<keyword evidence="1" id="KW-0880">Kelch repeat</keyword>
<proteinExistence type="predicted"/>
<sequence length="623" mass="70699">MPPKKDEKKKPDDPEAKFLEEIRQLERAKNDMAVEQAFMMDKFRQMKAENDRLKDEMSTFRGRLGNATEDYADILEHRQEQIKAEETKLRSMQQQIERMEADINKYLEEIAKLTEQNRINNARLDESASLLRDRDTLEDAVRKQHDLIEKQSEELKALKRQLEERDSSLEKANVQIEELTLKSTASTEMKILFDEPWLVQLSHSRLKGEIPIDREWNTLSALSGGKLLMLCGGTSRTALNDAAGMEVAVLNAETSVWERPNTGRMFSPVNGHSASVVGRTKVMILAGMKGEAITADVSIFNTDTMKWFTPQVKGVERPAPRTLHACTSIREKIFVFGGQAADDTLLNDLWIFDQDSNSWMHVNCYGILPSARHGASICASEDGRRLYLFGGNDGSKALNDVHYLDLEKLHWNAVPVHVGAQPEPREGHAAFVTSKYMVISGGCAQGGTKRLADVQVLDLYSPRWECLDEGQYIGTMPFAKQHAVYTCFYGNKLFTLKPSVHEKLYELQILEVALPEDIERLRHSRKRDLGLSERLELADDAICGINSIELSWKPPTKNAERIEKYKLMIATSTGVVKDVYQGPEQRFRITGLKPNTEYILCVKALYDDGSFLWSESKAYMTKL</sequence>
<dbReference type="SUPFAM" id="SSF117281">
    <property type="entry name" value="Kelch motif"/>
    <property type="match status" value="1"/>
</dbReference>
<dbReference type="SUPFAM" id="SSF49265">
    <property type="entry name" value="Fibronectin type III"/>
    <property type="match status" value="1"/>
</dbReference>
<dbReference type="InterPro" id="IPR013783">
    <property type="entry name" value="Ig-like_fold"/>
</dbReference>
<evidence type="ECO:0000259" key="4">
    <source>
        <dbReference type="PROSITE" id="PS50853"/>
    </source>
</evidence>
<gene>
    <name evidence="5" type="ORF">CEUSTIGMA_g1676.t1</name>
</gene>
<reference evidence="5 6" key="1">
    <citation type="submission" date="2017-08" db="EMBL/GenBank/DDBJ databases">
        <title>Acidophilic green algal genome provides insights into adaptation to an acidic environment.</title>
        <authorList>
            <person name="Hirooka S."/>
            <person name="Hirose Y."/>
            <person name="Kanesaki Y."/>
            <person name="Higuchi S."/>
            <person name="Fujiwara T."/>
            <person name="Onuma R."/>
            <person name="Era A."/>
            <person name="Ohbayashi R."/>
            <person name="Uzuka A."/>
            <person name="Nozaki H."/>
            <person name="Yoshikawa H."/>
            <person name="Miyagishima S.Y."/>
        </authorList>
    </citation>
    <scope>NUCLEOTIDE SEQUENCE [LARGE SCALE GENOMIC DNA]</scope>
    <source>
        <strain evidence="5 6">NIES-2499</strain>
    </source>
</reference>
<dbReference type="PROSITE" id="PS50853">
    <property type="entry name" value="FN3"/>
    <property type="match status" value="1"/>
</dbReference>
<organism evidence="5 6">
    <name type="scientific">Chlamydomonas eustigma</name>
    <dbReference type="NCBI Taxonomy" id="1157962"/>
    <lineage>
        <taxon>Eukaryota</taxon>
        <taxon>Viridiplantae</taxon>
        <taxon>Chlorophyta</taxon>
        <taxon>core chlorophytes</taxon>
        <taxon>Chlorophyceae</taxon>
        <taxon>CS clade</taxon>
        <taxon>Chlamydomonadales</taxon>
        <taxon>Chlamydomonadaceae</taxon>
        <taxon>Chlamydomonas</taxon>
    </lineage>
</organism>
<keyword evidence="6" id="KW-1185">Reference proteome</keyword>
<dbReference type="OrthoDB" id="10251809at2759"/>
<dbReference type="Pfam" id="PF24681">
    <property type="entry name" value="Kelch_KLHDC2_KLHL20_DRC7"/>
    <property type="match status" value="1"/>
</dbReference>
<evidence type="ECO:0000313" key="6">
    <source>
        <dbReference type="Proteomes" id="UP000232323"/>
    </source>
</evidence>
<dbReference type="InterPro" id="IPR015915">
    <property type="entry name" value="Kelch-typ_b-propeller"/>
</dbReference>
<dbReference type="CDD" id="cd00063">
    <property type="entry name" value="FN3"/>
    <property type="match status" value="1"/>
</dbReference>
<dbReference type="STRING" id="1157962.A0A250WTS7"/>
<dbReference type="EMBL" id="BEGY01000006">
    <property type="protein sequence ID" value="GAX74227.1"/>
    <property type="molecule type" value="Genomic_DNA"/>
</dbReference>
<keyword evidence="2" id="KW-0677">Repeat</keyword>
<evidence type="ECO:0000256" key="1">
    <source>
        <dbReference type="ARBA" id="ARBA00022441"/>
    </source>
</evidence>
<dbReference type="InterPro" id="IPR052124">
    <property type="entry name" value="Rab9_kelch_effector"/>
</dbReference>
<feature type="coiled-coil region" evidence="3">
    <location>
        <begin position="43"/>
        <end position="182"/>
    </location>
</feature>
<dbReference type="Gene3D" id="1.20.1170.10">
    <property type="match status" value="1"/>
</dbReference>
<protein>
    <recommendedName>
        <fullName evidence="4">Fibronectin type-III domain-containing protein</fullName>
    </recommendedName>
</protein>
<evidence type="ECO:0000256" key="3">
    <source>
        <dbReference type="SAM" id="Coils"/>
    </source>
</evidence>
<dbReference type="Pfam" id="PF00041">
    <property type="entry name" value="fn3"/>
    <property type="match status" value="1"/>
</dbReference>
<feature type="domain" description="Fibronectin type-III" evidence="4">
    <location>
        <begin position="531"/>
        <end position="623"/>
    </location>
</feature>
<dbReference type="Proteomes" id="UP000232323">
    <property type="component" value="Unassembled WGS sequence"/>
</dbReference>
<keyword evidence="3" id="KW-0175">Coiled coil</keyword>
<dbReference type="PANTHER" id="PTHR46647:SF1">
    <property type="entry name" value="RAB9 EFFECTOR PROTEIN WITH KELCH MOTIFS"/>
    <property type="match status" value="1"/>
</dbReference>
<dbReference type="Gene3D" id="2.120.10.80">
    <property type="entry name" value="Kelch-type beta propeller"/>
    <property type="match status" value="1"/>
</dbReference>